<evidence type="ECO:0000256" key="2">
    <source>
        <dbReference type="SAM" id="MobiDB-lite"/>
    </source>
</evidence>
<sequence length="293" mass="33951">MGTAADEQRKQIELLLGKESNRDFKRDLGMHDPKLCKSYVVGECPYELFQGTKQNFGKCPQTHLAKYKLEYQRNAKKGIYLPEFEREYYAVLNKFIKDCNGQIQIALRKLEHTSEERERIMAVTCQLDVADSKMGLMIQEIETLVRSNEVVKAMVQSLKLQTLQKERHELAKKVRDITENVGQSAQQKLQVCKVCGAYLSRLDTDRRLADHFLGKMHLGYVKMREEIEELRRRFQERGEDISQDSYNLQAPPHVLEGAQGETGNFHYRRQGSYGRGGGAGRNERYRGRAHRAY</sequence>
<dbReference type="OMA" id="CPYDLFQ"/>
<dbReference type="GO" id="GO:0071004">
    <property type="term" value="C:U2-type prespliceosome"/>
    <property type="evidence" value="ECO:0000318"/>
    <property type="project" value="GO_Central"/>
</dbReference>
<dbReference type="GO" id="GO:0005829">
    <property type="term" value="C:cytosol"/>
    <property type="evidence" value="ECO:0007669"/>
    <property type="project" value="EnsemblFungi"/>
</dbReference>
<comment type="similarity">
    <text evidence="1">Belongs to the Luc7 family.</text>
</comment>
<dbReference type="GO" id="GO:0003729">
    <property type="term" value="F:mRNA binding"/>
    <property type="evidence" value="ECO:0000318"/>
    <property type="project" value="GO_Central"/>
</dbReference>
<organism evidence="3 4">
    <name type="scientific">Eremothecium gossypii (strain ATCC 10895 / CBS 109.51 / FGSC 9923 / NRRL Y-1056)</name>
    <name type="common">Yeast</name>
    <name type="synonym">Ashbya gossypii</name>
    <dbReference type="NCBI Taxonomy" id="284811"/>
    <lineage>
        <taxon>Eukaryota</taxon>
        <taxon>Fungi</taxon>
        <taxon>Dikarya</taxon>
        <taxon>Ascomycota</taxon>
        <taxon>Saccharomycotina</taxon>
        <taxon>Saccharomycetes</taxon>
        <taxon>Saccharomycetales</taxon>
        <taxon>Saccharomycetaceae</taxon>
        <taxon>Eremothecium</taxon>
    </lineage>
</organism>
<keyword evidence="4" id="KW-1185">Reference proteome</keyword>
<dbReference type="InterPro" id="IPR004882">
    <property type="entry name" value="Luc7-rel"/>
</dbReference>
<dbReference type="PANTHER" id="PTHR12375">
    <property type="entry name" value="RNA-BINDING PROTEIN LUC7-RELATED"/>
    <property type="match status" value="1"/>
</dbReference>
<dbReference type="GO" id="GO:0006376">
    <property type="term" value="P:mRNA splice site recognition"/>
    <property type="evidence" value="ECO:0000318"/>
    <property type="project" value="GO_Central"/>
</dbReference>
<dbReference type="InParanoid" id="Q759K6"/>
<dbReference type="STRING" id="284811.Q759K6"/>
<evidence type="ECO:0000313" key="3">
    <source>
        <dbReference type="EMBL" id="AAS52191.1"/>
    </source>
</evidence>
<dbReference type="GO" id="GO:0005685">
    <property type="term" value="C:U1 snRNP"/>
    <property type="evidence" value="ECO:0000318"/>
    <property type="project" value="GO_Central"/>
</dbReference>
<dbReference type="HOGENOM" id="CLU_030397_1_0_1"/>
<feature type="region of interest" description="Disordered" evidence="2">
    <location>
        <begin position="269"/>
        <end position="293"/>
    </location>
</feature>
<protein>
    <submittedName>
        <fullName evidence="3">ADR271Wp</fullName>
    </submittedName>
</protein>
<evidence type="ECO:0000313" key="4">
    <source>
        <dbReference type="Proteomes" id="UP000000591"/>
    </source>
</evidence>
<reference evidence="4" key="2">
    <citation type="journal article" date="2013" name="G3 (Bethesda)">
        <title>Genomes of Ashbya fungi isolated from insects reveal four mating-type loci, numerous translocations, lack of transposons, and distinct gene duplications.</title>
        <authorList>
            <person name="Dietrich F.S."/>
            <person name="Voegeli S."/>
            <person name="Kuo S."/>
            <person name="Philippsen P."/>
        </authorList>
    </citation>
    <scope>GENOME REANNOTATION</scope>
    <source>
        <strain evidence="4">ATCC 10895 / CBS 109.51 / FGSC 9923 / NRRL Y-1056</strain>
    </source>
</reference>
<dbReference type="eggNOG" id="KOG0796">
    <property type="taxonomic scope" value="Eukaryota"/>
</dbReference>
<dbReference type="AlphaFoldDB" id="Q759K6"/>
<reference evidence="3 4" key="1">
    <citation type="journal article" date="2004" name="Science">
        <title>The Ashbya gossypii genome as a tool for mapping the ancient Saccharomyces cerevisiae genome.</title>
        <authorList>
            <person name="Dietrich F.S."/>
            <person name="Voegeli S."/>
            <person name="Brachat S."/>
            <person name="Lerch A."/>
            <person name="Gates K."/>
            <person name="Steiner S."/>
            <person name="Mohr C."/>
            <person name="Pohlmann R."/>
            <person name="Luedi P."/>
            <person name="Choi S."/>
            <person name="Wing R.A."/>
            <person name="Flavier A."/>
            <person name="Gaffney T.D."/>
            <person name="Philippsen P."/>
        </authorList>
    </citation>
    <scope>NUCLEOTIDE SEQUENCE [LARGE SCALE GENOMIC DNA]</scope>
    <source>
        <strain evidence="4">ATCC 10895 / CBS 109.51 / FGSC 9923 / NRRL Y-1056</strain>
    </source>
</reference>
<dbReference type="EMBL" id="AE016817">
    <property type="protein sequence ID" value="AAS52191.1"/>
    <property type="molecule type" value="Genomic_DNA"/>
</dbReference>
<evidence type="ECO:0000256" key="1">
    <source>
        <dbReference type="ARBA" id="ARBA00005655"/>
    </source>
</evidence>
<dbReference type="GeneID" id="4620529"/>
<dbReference type="OrthoDB" id="153872at2759"/>
<gene>
    <name evidence="3" type="ORF">AGOS_ADR271W</name>
</gene>
<dbReference type="FunCoup" id="Q759K6">
    <property type="interactions" value="969"/>
</dbReference>
<proteinExistence type="inferred from homology"/>
<dbReference type="KEGG" id="ago:AGOS_ADR271W"/>
<dbReference type="Pfam" id="PF03194">
    <property type="entry name" value="LUC7"/>
    <property type="match status" value="1"/>
</dbReference>
<accession>Q759K6</accession>
<dbReference type="Proteomes" id="UP000000591">
    <property type="component" value="Chromosome IV"/>
</dbReference>
<dbReference type="RefSeq" id="NP_984367.1">
    <property type="nucleotide sequence ID" value="NM_209720.1"/>
</dbReference>
<name>Q759K6_EREGS</name>